<sequence length="262" mass="28846">MQFEVLGPILVRDDEAEILQIAQGLPQVLLALLLLKANLPIPADRLIDWLWHGKPPKSARSNLKTYVALLRAALTPGSLPVRTAGNGYLLVMEPDSLDATIFGRLAAGGRQAVRDHDLVGASRLFERALSMWQGEALHGLDLRGELANWAHRLEDERLSVSEDLVDVKLALGRHNDTIGDLLSHTARHPLRERGHAQLMLALYRSGRQSEALDTYHRLSHTLVGQTGVKPGLHVRELHAKILNAHPSLAHGPLETSMSGFHT</sequence>
<dbReference type="GO" id="GO:0000160">
    <property type="term" value="P:phosphorelay signal transduction system"/>
    <property type="evidence" value="ECO:0007669"/>
    <property type="project" value="InterPro"/>
</dbReference>
<evidence type="ECO:0000256" key="4">
    <source>
        <dbReference type="ARBA" id="ARBA00023163"/>
    </source>
</evidence>
<dbReference type="PANTHER" id="PTHR35807:SF1">
    <property type="entry name" value="TRANSCRIPTIONAL REGULATOR REDD"/>
    <property type="match status" value="1"/>
</dbReference>
<evidence type="ECO:0000259" key="6">
    <source>
        <dbReference type="SMART" id="SM01043"/>
    </source>
</evidence>
<keyword evidence="3" id="KW-0238">DNA-binding</keyword>
<keyword evidence="8" id="KW-1185">Reference proteome</keyword>
<dbReference type="Proteomes" id="UP000253094">
    <property type="component" value="Unassembled WGS sequence"/>
</dbReference>
<evidence type="ECO:0000256" key="2">
    <source>
        <dbReference type="ARBA" id="ARBA00023015"/>
    </source>
</evidence>
<dbReference type="InterPro" id="IPR036388">
    <property type="entry name" value="WH-like_DNA-bd_sf"/>
</dbReference>
<dbReference type="GO" id="GO:0003677">
    <property type="term" value="F:DNA binding"/>
    <property type="evidence" value="ECO:0007669"/>
    <property type="project" value="UniProtKB-KW"/>
</dbReference>
<dbReference type="PANTHER" id="PTHR35807">
    <property type="entry name" value="TRANSCRIPTIONAL REGULATOR REDD-RELATED"/>
    <property type="match status" value="1"/>
</dbReference>
<dbReference type="SMART" id="SM01043">
    <property type="entry name" value="BTAD"/>
    <property type="match status" value="1"/>
</dbReference>
<dbReference type="SUPFAM" id="SSF46894">
    <property type="entry name" value="C-terminal effector domain of the bipartite response regulators"/>
    <property type="match status" value="1"/>
</dbReference>
<dbReference type="InterPro" id="IPR011990">
    <property type="entry name" value="TPR-like_helical_dom_sf"/>
</dbReference>
<evidence type="ECO:0000259" key="5">
    <source>
        <dbReference type="SMART" id="SM00862"/>
    </source>
</evidence>
<dbReference type="Pfam" id="PF03704">
    <property type="entry name" value="BTAD"/>
    <property type="match status" value="1"/>
</dbReference>
<keyword evidence="4" id="KW-0804">Transcription</keyword>
<dbReference type="AlphaFoldDB" id="A0A367F5V0"/>
<dbReference type="EMBL" id="QOIL01000022">
    <property type="protein sequence ID" value="RCG25329.1"/>
    <property type="molecule type" value="Genomic_DNA"/>
</dbReference>
<organism evidence="7 8">
    <name type="scientific">Sphaerisporangium album</name>
    <dbReference type="NCBI Taxonomy" id="509200"/>
    <lineage>
        <taxon>Bacteria</taxon>
        <taxon>Bacillati</taxon>
        <taxon>Actinomycetota</taxon>
        <taxon>Actinomycetes</taxon>
        <taxon>Streptosporangiales</taxon>
        <taxon>Streptosporangiaceae</taxon>
        <taxon>Sphaerisporangium</taxon>
    </lineage>
</organism>
<protein>
    <recommendedName>
        <fullName evidence="9">OmpR/PhoB-type domain-containing protein</fullName>
    </recommendedName>
</protein>
<dbReference type="Gene3D" id="1.25.40.10">
    <property type="entry name" value="Tetratricopeptide repeat domain"/>
    <property type="match status" value="1"/>
</dbReference>
<dbReference type="InterPro" id="IPR051677">
    <property type="entry name" value="AfsR-DnrI-RedD_regulator"/>
</dbReference>
<dbReference type="RefSeq" id="WP_114032456.1">
    <property type="nucleotide sequence ID" value="NZ_QOIL01000022.1"/>
</dbReference>
<evidence type="ECO:0008006" key="9">
    <source>
        <dbReference type="Google" id="ProtNLM"/>
    </source>
</evidence>
<evidence type="ECO:0000313" key="7">
    <source>
        <dbReference type="EMBL" id="RCG25329.1"/>
    </source>
</evidence>
<dbReference type="OrthoDB" id="4054020at2"/>
<dbReference type="InterPro" id="IPR001867">
    <property type="entry name" value="OmpR/PhoB-type_DNA-bd"/>
</dbReference>
<evidence type="ECO:0000256" key="1">
    <source>
        <dbReference type="ARBA" id="ARBA00005820"/>
    </source>
</evidence>
<evidence type="ECO:0000256" key="3">
    <source>
        <dbReference type="ARBA" id="ARBA00023125"/>
    </source>
</evidence>
<reference evidence="7 8" key="1">
    <citation type="submission" date="2018-06" db="EMBL/GenBank/DDBJ databases">
        <title>Sphaerisporangium craniellae sp. nov., isolated from a marine sponge in the South China Sea.</title>
        <authorList>
            <person name="Li L."/>
        </authorList>
    </citation>
    <scope>NUCLEOTIDE SEQUENCE [LARGE SCALE GENOMIC DNA]</scope>
    <source>
        <strain evidence="7 8">CCTCC AA 208026</strain>
    </source>
</reference>
<dbReference type="GO" id="GO:0006355">
    <property type="term" value="P:regulation of DNA-templated transcription"/>
    <property type="evidence" value="ECO:0007669"/>
    <property type="project" value="InterPro"/>
</dbReference>
<comment type="similarity">
    <text evidence="1">Belongs to the AfsR/DnrI/RedD regulatory family.</text>
</comment>
<dbReference type="CDD" id="cd15831">
    <property type="entry name" value="BTAD"/>
    <property type="match status" value="1"/>
</dbReference>
<name>A0A367F5V0_9ACTN</name>
<keyword evidence="2" id="KW-0805">Transcription regulation</keyword>
<gene>
    <name evidence="7" type="ORF">DQ384_31140</name>
</gene>
<dbReference type="SUPFAM" id="SSF48452">
    <property type="entry name" value="TPR-like"/>
    <property type="match status" value="1"/>
</dbReference>
<proteinExistence type="inferred from homology"/>
<feature type="domain" description="OmpR/PhoB-type" evidence="5">
    <location>
        <begin position="15"/>
        <end position="90"/>
    </location>
</feature>
<dbReference type="InterPro" id="IPR016032">
    <property type="entry name" value="Sig_transdc_resp-reg_C-effctor"/>
</dbReference>
<comment type="caution">
    <text evidence="7">The sequence shown here is derived from an EMBL/GenBank/DDBJ whole genome shotgun (WGS) entry which is preliminary data.</text>
</comment>
<dbReference type="Gene3D" id="1.10.10.10">
    <property type="entry name" value="Winged helix-like DNA-binding domain superfamily/Winged helix DNA-binding domain"/>
    <property type="match status" value="1"/>
</dbReference>
<evidence type="ECO:0000313" key="8">
    <source>
        <dbReference type="Proteomes" id="UP000253094"/>
    </source>
</evidence>
<feature type="domain" description="Bacterial transcriptional activator" evidence="6">
    <location>
        <begin position="97"/>
        <end position="242"/>
    </location>
</feature>
<dbReference type="InterPro" id="IPR005158">
    <property type="entry name" value="BTAD"/>
</dbReference>
<accession>A0A367F5V0</accession>
<dbReference type="SMART" id="SM00862">
    <property type="entry name" value="Trans_reg_C"/>
    <property type="match status" value="1"/>
</dbReference>